<gene>
    <name evidence="1" type="ORF">CEXT_567551</name>
</gene>
<evidence type="ECO:0000313" key="2">
    <source>
        <dbReference type="Proteomes" id="UP001054945"/>
    </source>
</evidence>
<sequence length="182" mass="21897">MGWIEKKKKKIRAPINREGTRKTIPRLFYCERRRQFVEDSKSITEIKASIKPIVVRNHHAPWESKEEYKVPCKSLTEQFGKEIEMRLSELIEYVHCTTGLDGMQWKAQQINSDEWLAFVTVIVMWHLQFRLYPVTMSLRFRERLADSKKLNYILADSRIRFLVDSKKTWKDRLTVSHRFQIH</sequence>
<organism evidence="1 2">
    <name type="scientific">Caerostris extrusa</name>
    <name type="common">Bark spider</name>
    <name type="synonym">Caerostris bankana</name>
    <dbReference type="NCBI Taxonomy" id="172846"/>
    <lineage>
        <taxon>Eukaryota</taxon>
        <taxon>Metazoa</taxon>
        <taxon>Ecdysozoa</taxon>
        <taxon>Arthropoda</taxon>
        <taxon>Chelicerata</taxon>
        <taxon>Arachnida</taxon>
        <taxon>Araneae</taxon>
        <taxon>Araneomorphae</taxon>
        <taxon>Entelegynae</taxon>
        <taxon>Araneoidea</taxon>
        <taxon>Araneidae</taxon>
        <taxon>Caerostris</taxon>
    </lineage>
</organism>
<comment type="caution">
    <text evidence="1">The sequence shown here is derived from an EMBL/GenBank/DDBJ whole genome shotgun (WGS) entry which is preliminary data.</text>
</comment>
<evidence type="ECO:0008006" key="3">
    <source>
        <dbReference type="Google" id="ProtNLM"/>
    </source>
</evidence>
<proteinExistence type="predicted"/>
<name>A0AAV4NA29_CAEEX</name>
<keyword evidence="2" id="KW-1185">Reference proteome</keyword>
<reference evidence="1 2" key="1">
    <citation type="submission" date="2021-06" db="EMBL/GenBank/DDBJ databases">
        <title>Caerostris extrusa draft genome.</title>
        <authorList>
            <person name="Kono N."/>
            <person name="Arakawa K."/>
        </authorList>
    </citation>
    <scope>NUCLEOTIDE SEQUENCE [LARGE SCALE GENOMIC DNA]</scope>
</reference>
<dbReference type="AlphaFoldDB" id="A0AAV4NA29"/>
<accession>A0AAV4NA29</accession>
<evidence type="ECO:0000313" key="1">
    <source>
        <dbReference type="EMBL" id="GIX81667.1"/>
    </source>
</evidence>
<dbReference type="Proteomes" id="UP001054945">
    <property type="component" value="Unassembled WGS sequence"/>
</dbReference>
<protein>
    <recommendedName>
        <fullName evidence="3">Transposase</fullName>
    </recommendedName>
</protein>
<dbReference type="EMBL" id="BPLR01003152">
    <property type="protein sequence ID" value="GIX81667.1"/>
    <property type="molecule type" value="Genomic_DNA"/>
</dbReference>